<dbReference type="PROSITE" id="PS51789">
    <property type="entry name" value="RLR_CTR"/>
    <property type="match status" value="1"/>
</dbReference>
<dbReference type="GO" id="GO:0003725">
    <property type="term" value="F:double-stranded RNA binding"/>
    <property type="evidence" value="ECO:0007669"/>
    <property type="project" value="TreeGrafter"/>
</dbReference>
<evidence type="ECO:0000256" key="10">
    <source>
        <dbReference type="ARBA" id="ARBA00022884"/>
    </source>
</evidence>
<dbReference type="CDD" id="cd15806">
    <property type="entry name" value="LGP2_C"/>
    <property type="match status" value="1"/>
</dbReference>
<dbReference type="InParanoid" id="H3ASV4"/>
<dbReference type="FunCoup" id="H3ASV4">
    <property type="interactions" value="341"/>
</dbReference>
<proteinExistence type="predicted"/>
<evidence type="ECO:0000259" key="14">
    <source>
        <dbReference type="PROSITE" id="PS51789"/>
    </source>
</evidence>
<dbReference type="GO" id="GO:0005737">
    <property type="term" value="C:cytoplasm"/>
    <property type="evidence" value="ECO:0007669"/>
    <property type="project" value="UniProtKB-SubCell"/>
</dbReference>
<dbReference type="EMBL" id="AFYH01097121">
    <property type="status" value="NOT_ANNOTATED_CDS"/>
    <property type="molecule type" value="Genomic_DNA"/>
</dbReference>
<dbReference type="GO" id="GO:0003727">
    <property type="term" value="F:single-stranded RNA binding"/>
    <property type="evidence" value="ECO:0007669"/>
    <property type="project" value="TreeGrafter"/>
</dbReference>
<evidence type="ECO:0000313" key="15">
    <source>
        <dbReference type="Ensembl" id="ENSLACP00000012725.1"/>
    </source>
</evidence>
<dbReference type="Pfam" id="PF11648">
    <property type="entry name" value="RIG-I_C-RD"/>
    <property type="match status" value="1"/>
</dbReference>
<dbReference type="InterPro" id="IPR021673">
    <property type="entry name" value="RLR_CTR"/>
</dbReference>
<dbReference type="PROSITE" id="PS51192">
    <property type="entry name" value="HELICASE_ATP_BIND_1"/>
    <property type="match status" value="1"/>
</dbReference>
<dbReference type="PANTHER" id="PTHR14074:SF7">
    <property type="entry name" value="ATP-DEPENDENT RNA HELICASE DHX58"/>
    <property type="match status" value="1"/>
</dbReference>
<keyword evidence="4" id="KW-0479">Metal-binding</keyword>
<gene>
    <name evidence="15" type="primary">DHX58</name>
</gene>
<evidence type="ECO:0000256" key="7">
    <source>
        <dbReference type="ARBA" id="ARBA00022806"/>
    </source>
</evidence>
<comment type="subcellular location">
    <subcellularLocation>
        <location evidence="1">Cytoplasm</location>
    </subcellularLocation>
</comment>
<dbReference type="GO" id="GO:0016787">
    <property type="term" value="F:hydrolase activity"/>
    <property type="evidence" value="ECO:0007669"/>
    <property type="project" value="UniProtKB-KW"/>
</dbReference>
<evidence type="ECO:0000256" key="11">
    <source>
        <dbReference type="ARBA" id="ARBA00023118"/>
    </source>
</evidence>
<evidence type="ECO:0000256" key="9">
    <source>
        <dbReference type="ARBA" id="ARBA00022840"/>
    </source>
</evidence>
<keyword evidence="12" id="KW-0472">Membrane</keyword>
<dbReference type="InterPro" id="IPR038557">
    <property type="entry name" value="RLR_C_sf"/>
</dbReference>
<reference evidence="15" key="3">
    <citation type="submission" date="2025-09" db="UniProtKB">
        <authorList>
            <consortium name="Ensembl"/>
        </authorList>
    </citation>
    <scope>IDENTIFICATION</scope>
</reference>
<dbReference type="GeneTree" id="ENSGT00940000153173"/>
<dbReference type="OMA" id="IFYEPVP"/>
<evidence type="ECO:0000256" key="2">
    <source>
        <dbReference type="ARBA" id="ARBA00012552"/>
    </source>
</evidence>
<evidence type="ECO:0000256" key="5">
    <source>
        <dbReference type="ARBA" id="ARBA00022741"/>
    </source>
</evidence>
<evidence type="ECO:0000256" key="8">
    <source>
        <dbReference type="ARBA" id="ARBA00022833"/>
    </source>
</evidence>
<dbReference type="GO" id="GO:0003724">
    <property type="term" value="F:RNA helicase activity"/>
    <property type="evidence" value="ECO:0007669"/>
    <property type="project" value="UniProtKB-EC"/>
</dbReference>
<evidence type="ECO:0000256" key="12">
    <source>
        <dbReference type="SAM" id="Phobius"/>
    </source>
</evidence>
<accession>H3ASV4</accession>
<keyword evidence="3" id="KW-0963">Cytoplasm</keyword>
<evidence type="ECO:0000256" key="3">
    <source>
        <dbReference type="ARBA" id="ARBA00022490"/>
    </source>
</evidence>
<dbReference type="STRING" id="7897.ENSLACP00000012725"/>
<keyword evidence="5" id="KW-0547">Nucleotide-binding</keyword>
<dbReference type="EMBL" id="AFYH01097122">
    <property type="status" value="NOT_ANNOTATED_CDS"/>
    <property type="molecule type" value="Genomic_DNA"/>
</dbReference>
<dbReference type="Proteomes" id="UP000008672">
    <property type="component" value="Unassembled WGS sequence"/>
</dbReference>
<dbReference type="Pfam" id="PF04851">
    <property type="entry name" value="ResIII"/>
    <property type="match status" value="1"/>
</dbReference>
<dbReference type="EMBL" id="AFYH01097123">
    <property type="status" value="NOT_ANNOTATED_CDS"/>
    <property type="molecule type" value="Genomic_DNA"/>
</dbReference>
<dbReference type="GO" id="GO:0140374">
    <property type="term" value="P:antiviral innate immune response"/>
    <property type="evidence" value="ECO:0007669"/>
    <property type="project" value="TreeGrafter"/>
</dbReference>
<dbReference type="Gene3D" id="3.40.50.300">
    <property type="entry name" value="P-loop containing nucleotide triphosphate hydrolases"/>
    <property type="match status" value="2"/>
</dbReference>
<keyword evidence="12" id="KW-0812">Transmembrane</keyword>
<reference evidence="16" key="1">
    <citation type="submission" date="2011-08" db="EMBL/GenBank/DDBJ databases">
        <title>The draft genome of Latimeria chalumnae.</title>
        <authorList>
            <person name="Di Palma F."/>
            <person name="Alfoldi J."/>
            <person name="Johnson J."/>
            <person name="Berlin A."/>
            <person name="Gnerre S."/>
            <person name="Jaffe D."/>
            <person name="MacCallum I."/>
            <person name="Young S."/>
            <person name="Walker B.J."/>
            <person name="Lander E."/>
            <person name="Lindblad-Toh K."/>
        </authorList>
    </citation>
    <scope>NUCLEOTIDE SEQUENCE [LARGE SCALE GENOMIC DNA]</scope>
    <source>
        <strain evidence="16">Wild caught</strain>
    </source>
</reference>
<feature type="domain" description="Helicase ATP-binding" evidence="13">
    <location>
        <begin position="11"/>
        <end position="189"/>
    </location>
</feature>
<dbReference type="EC" id="3.6.4.13" evidence="2"/>
<dbReference type="Gene3D" id="1.20.1320.30">
    <property type="match status" value="1"/>
</dbReference>
<dbReference type="Gene3D" id="2.170.150.30">
    <property type="entry name" value="RIG-I-like receptor, C-terminal regulatory domain"/>
    <property type="match status" value="1"/>
</dbReference>
<dbReference type="GO" id="GO:0005524">
    <property type="term" value="F:ATP binding"/>
    <property type="evidence" value="ECO:0007669"/>
    <property type="project" value="UniProtKB-KW"/>
</dbReference>
<protein>
    <recommendedName>
        <fullName evidence="2">RNA helicase</fullName>
        <ecNumber evidence="2">3.6.4.13</ecNumber>
    </recommendedName>
</protein>
<keyword evidence="10" id="KW-0694">RNA-binding</keyword>
<evidence type="ECO:0000259" key="13">
    <source>
        <dbReference type="PROSITE" id="PS51192"/>
    </source>
</evidence>
<keyword evidence="16" id="KW-1185">Reference proteome</keyword>
<dbReference type="InterPro" id="IPR051363">
    <property type="entry name" value="RLR_Helicase"/>
</dbReference>
<feature type="domain" description="RLR CTR" evidence="14">
    <location>
        <begin position="543"/>
        <end position="670"/>
    </location>
</feature>
<dbReference type="InterPro" id="IPR014001">
    <property type="entry name" value="Helicase_ATP-bd"/>
</dbReference>
<dbReference type="EMBL" id="AFYH01097118">
    <property type="status" value="NOT_ANNOTATED_CDS"/>
    <property type="molecule type" value="Genomic_DNA"/>
</dbReference>
<evidence type="ECO:0000256" key="6">
    <source>
        <dbReference type="ARBA" id="ARBA00022801"/>
    </source>
</evidence>
<dbReference type="Pfam" id="PF18119">
    <property type="entry name" value="RIG-I_C"/>
    <property type="match status" value="1"/>
</dbReference>
<sequence>MDLYDYQHEVIQQALQGRNSIIWLPTGGGKTRAAVYVTLRHLQSKHNGKAIVLVNKVHLVDQHYKKEFLPFLKGQYKVTAISGDSEDKEFFAHVVKENDVIICTAQILENALKSPEEEKHVELTDFTLLIIDECHHTQKDAVYNKIMERYIEKKFRREDELPQILGLTASPGTGGANSLEKAKQHVLQICANLDAWAIVSSERFRVNLESKVPQPKKQYDIVEEMYLDPFADRLKAMMKRIHGYLDIPKLTQKFGTQDYERDIVELEKQGAVEFNRMVRVCAVHLRKYNDALLINETVRKIDAFNCLDDFYKKEGITKTQLDETDRLLSALFNSNRGVLLQLTTGDKNLKLDKLEEILLDQFGTSTESRGIIFVKTRRSTHALVDWIKHSAKLRAVGIRADILTGAGNSNQTKHMTQVCTKKSVAKVRMGSSQFLLIIYNLCKFLLDVIFITIILYNSPFSTKFALIKARGRARAEDSTYSVLAGEGGREIQREHTNEYREGLMNRVIKEVQGMPHREYLLQIRELQKQAIVTRKVKEANAEERRQTHQPSQVRIYCRNCNMAVCHGNDIQRVEEQHHVNVNPDFKLYYKVSSSKVCIPKKFEDWEPGCVISCNNCGLEWGWEIIYKAVTLPILSIKNFVLETPTERRTYKKWKSVPFTIAEFDYVEYCQSIFPDLLFTL</sequence>
<keyword evidence="8" id="KW-0862">Zinc</keyword>
<keyword evidence="12" id="KW-1133">Transmembrane helix</keyword>
<dbReference type="HOGENOM" id="CLU_006888_2_1_1"/>
<dbReference type="AlphaFoldDB" id="H3ASV4"/>
<dbReference type="EMBL" id="AFYH01097119">
    <property type="status" value="NOT_ANNOTATED_CDS"/>
    <property type="molecule type" value="Genomic_DNA"/>
</dbReference>
<dbReference type="GO" id="GO:0003677">
    <property type="term" value="F:DNA binding"/>
    <property type="evidence" value="ECO:0007669"/>
    <property type="project" value="InterPro"/>
</dbReference>
<feature type="transmembrane region" description="Helical" evidence="12">
    <location>
        <begin position="434"/>
        <end position="456"/>
    </location>
</feature>
<keyword evidence="7" id="KW-0347">Helicase</keyword>
<dbReference type="SUPFAM" id="SSF52540">
    <property type="entry name" value="P-loop containing nucleoside triphosphate hydrolases"/>
    <property type="match status" value="2"/>
</dbReference>
<keyword evidence="6" id="KW-0378">Hydrolase</keyword>
<dbReference type="CDD" id="cd12090">
    <property type="entry name" value="MDA5_ID"/>
    <property type="match status" value="1"/>
</dbReference>
<name>H3ASV4_LATCH</name>
<evidence type="ECO:0000256" key="1">
    <source>
        <dbReference type="ARBA" id="ARBA00004496"/>
    </source>
</evidence>
<dbReference type="InterPro" id="IPR041204">
    <property type="entry name" value="RIG-I-like_C"/>
</dbReference>
<evidence type="ECO:0000256" key="4">
    <source>
        <dbReference type="ARBA" id="ARBA00022723"/>
    </source>
</evidence>
<dbReference type="GO" id="GO:0039536">
    <property type="term" value="P:negative regulation of RIG-I signaling pathway"/>
    <property type="evidence" value="ECO:0007669"/>
    <property type="project" value="TreeGrafter"/>
</dbReference>
<dbReference type="EMBL" id="AFYH01097120">
    <property type="status" value="NOT_ANNOTATED_CDS"/>
    <property type="molecule type" value="Genomic_DNA"/>
</dbReference>
<keyword evidence="11" id="KW-0051">Antiviral defense</keyword>
<keyword evidence="9" id="KW-0067">ATP-binding</keyword>
<dbReference type="InterPro" id="IPR027417">
    <property type="entry name" value="P-loop_NTPase"/>
</dbReference>
<dbReference type="GO" id="GO:0002753">
    <property type="term" value="P:cytoplasmic pattern recognition receptor signaling pathway"/>
    <property type="evidence" value="ECO:0007669"/>
    <property type="project" value="TreeGrafter"/>
</dbReference>
<dbReference type="SMART" id="SM00487">
    <property type="entry name" value="DEXDc"/>
    <property type="match status" value="1"/>
</dbReference>
<dbReference type="GO" id="GO:0008270">
    <property type="term" value="F:zinc ion binding"/>
    <property type="evidence" value="ECO:0007669"/>
    <property type="project" value="TreeGrafter"/>
</dbReference>
<dbReference type="eggNOG" id="KOG0354">
    <property type="taxonomic scope" value="Eukaryota"/>
</dbReference>
<dbReference type="InterPro" id="IPR006935">
    <property type="entry name" value="Helicase/UvrB_N"/>
</dbReference>
<evidence type="ECO:0000313" key="16">
    <source>
        <dbReference type="Proteomes" id="UP000008672"/>
    </source>
</evidence>
<dbReference type="Ensembl" id="ENSLACT00000012819.1">
    <property type="protein sequence ID" value="ENSLACP00000012725.1"/>
    <property type="gene ID" value="ENSLACG00000011208.1"/>
</dbReference>
<organism evidence="15 16">
    <name type="scientific">Latimeria chalumnae</name>
    <name type="common">Coelacanth</name>
    <dbReference type="NCBI Taxonomy" id="7897"/>
    <lineage>
        <taxon>Eukaryota</taxon>
        <taxon>Metazoa</taxon>
        <taxon>Chordata</taxon>
        <taxon>Craniata</taxon>
        <taxon>Vertebrata</taxon>
        <taxon>Euteleostomi</taxon>
        <taxon>Coelacanthiformes</taxon>
        <taxon>Coelacanthidae</taxon>
        <taxon>Latimeria</taxon>
    </lineage>
</organism>
<reference evidence="15" key="2">
    <citation type="submission" date="2025-08" db="UniProtKB">
        <authorList>
            <consortium name="Ensembl"/>
        </authorList>
    </citation>
    <scope>IDENTIFICATION</scope>
</reference>
<dbReference type="EMBL" id="AFYH01097124">
    <property type="status" value="NOT_ANNOTATED_CDS"/>
    <property type="molecule type" value="Genomic_DNA"/>
</dbReference>
<dbReference type="PANTHER" id="PTHR14074">
    <property type="entry name" value="HELICASE WITH DEATH DOMAIN-RELATED"/>
    <property type="match status" value="1"/>
</dbReference>